<comment type="caution">
    <text evidence="3">The sequence shown here is derived from an EMBL/GenBank/DDBJ whole genome shotgun (WGS) entry which is preliminary data.</text>
</comment>
<name>A0AAI9VGF2_9PEZI</name>
<dbReference type="InterPro" id="IPR036291">
    <property type="entry name" value="NAD(P)-bd_dom_sf"/>
</dbReference>
<dbReference type="Gene3D" id="3.40.50.720">
    <property type="entry name" value="NAD(P)-binding Rossmann-like Domain"/>
    <property type="match status" value="1"/>
</dbReference>
<dbReference type="CDD" id="cd05233">
    <property type="entry name" value="SDR_c"/>
    <property type="match status" value="1"/>
</dbReference>
<dbReference type="PRINTS" id="PR00080">
    <property type="entry name" value="SDRFAMILY"/>
</dbReference>
<dbReference type="EMBL" id="MPDP01000090">
    <property type="protein sequence ID" value="KAK1482668.1"/>
    <property type="molecule type" value="Genomic_DNA"/>
</dbReference>
<dbReference type="AlphaFoldDB" id="A0AAI9VGF2"/>
<protein>
    <submittedName>
        <fullName evidence="3">Short chain dehydrogenase</fullName>
    </submittedName>
</protein>
<accession>A0AAI9VGF2</accession>
<dbReference type="Pfam" id="PF13561">
    <property type="entry name" value="adh_short_C2"/>
    <property type="match status" value="1"/>
</dbReference>
<dbReference type="PANTHER" id="PTHR24321:SF12">
    <property type="entry name" value="SHORT-CHAIN DEHYDROGENASE_REDUCTASE FAMILY, PUTATIVE (AFU_ORTHOLOGUE AFUA_5G14340)-RELATED"/>
    <property type="match status" value="1"/>
</dbReference>
<evidence type="ECO:0000313" key="4">
    <source>
        <dbReference type="Proteomes" id="UP001239213"/>
    </source>
</evidence>
<dbReference type="InterPro" id="IPR002347">
    <property type="entry name" value="SDR_fam"/>
</dbReference>
<dbReference type="PRINTS" id="PR00081">
    <property type="entry name" value="GDHRDH"/>
</dbReference>
<evidence type="ECO:0000256" key="1">
    <source>
        <dbReference type="ARBA" id="ARBA00006484"/>
    </source>
</evidence>
<sequence>MILQQQRSTWKENEALIDECMSALREIEMKMTLFSGVAVVTGAASEMGEREDEMECTPGTDRMISGIGRQVAISFAREGCKRIALLDRDEDGALETARMCREANGETRTFVMEIDNRNDEDIASCMENVVEEWGRIDYAVNCAGMFGPKAPSHLLTPAEFDEITNINYRGTWLCSRAELTHMIKQESMKTHDGRPGNRGVIVNVASNLSLVSRPETPAYNASKAAILSMTRSDAIDVGFLLRRETPSLTASRIIDTPMTSEVSSDDPMIAVAPMKRKGTPQEVADAVLFLCSSKASFIHGASLSVDGGYVIN</sequence>
<evidence type="ECO:0000313" key="3">
    <source>
        <dbReference type="EMBL" id="KAK1482668.1"/>
    </source>
</evidence>
<reference evidence="3" key="1">
    <citation type="submission" date="2016-11" db="EMBL/GenBank/DDBJ databases">
        <title>The genome sequence of Colletotrichum cuscutae.</title>
        <authorList>
            <person name="Baroncelli R."/>
        </authorList>
    </citation>
    <scope>NUCLEOTIDE SEQUENCE</scope>
    <source>
        <strain evidence="3">IMI 304802</strain>
    </source>
</reference>
<organism evidence="3 4">
    <name type="scientific">Colletotrichum cuscutae</name>
    <dbReference type="NCBI Taxonomy" id="1209917"/>
    <lineage>
        <taxon>Eukaryota</taxon>
        <taxon>Fungi</taxon>
        <taxon>Dikarya</taxon>
        <taxon>Ascomycota</taxon>
        <taxon>Pezizomycotina</taxon>
        <taxon>Sordariomycetes</taxon>
        <taxon>Hypocreomycetidae</taxon>
        <taxon>Glomerellales</taxon>
        <taxon>Glomerellaceae</taxon>
        <taxon>Colletotrichum</taxon>
        <taxon>Colletotrichum acutatum species complex</taxon>
    </lineage>
</organism>
<dbReference type="SUPFAM" id="SSF51735">
    <property type="entry name" value="NAD(P)-binding Rossmann-fold domains"/>
    <property type="match status" value="1"/>
</dbReference>
<keyword evidence="4" id="KW-1185">Reference proteome</keyword>
<dbReference type="GO" id="GO:0016491">
    <property type="term" value="F:oxidoreductase activity"/>
    <property type="evidence" value="ECO:0007669"/>
    <property type="project" value="UniProtKB-KW"/>
</dbReference>
<evidence type="ECO:0000256" key="2">
    <source>
        <dbReference type="ARBA" id="ARBA00023002"/>
    </source>
</evidence>
<dbReference type="Proteomes" id="UP001239213">
    <property type="component" value="Unassembled WGS sequence"/>
</dbReference>
<dbReference type="PANTHER" id="PTHR24321">
    <property type="entry name" value="DEHYDROGENASES, SHORT CHAIN"/>
    <property type="match status" value="1"/>
</dbReference>
<keyword evidence="2" id="KW-0560">Oxidoreductase</keyword>
<proteinExistence type="inferred from homology"/>
<gene>
    <name evidence="3" type="ORF">CCUS01_04281</name>
</gene>
<comment type="similarity">
    <text evidence="1">Belongs to the short-chain dehydrogenases/reductases (SDR) family.</text>
</comment>